<accession>A0A4P7P2L8</accession>
<dbReference type="Pfam" id="PF00989">
    <property type="entry name" value="PAS"/>
    <property type="match status" value="1"/>
</dbReference>
<evidence type="ECO:0000256" key="5">
    <source>
        <dbReference type="ARBA" id="ARBA00022777"/>
    </source>
</evidence>
<dbReference type="CDD" id="cd00082">
    <property type="entry name" value="HisKA"/>
    <property type="match status" value="1"/>
</dbReference>
<feature type="domain" description="Response regulatory" evidence="9">
    <location>
        <begin position="825"/>
        <end position="942"/>
    </location>
</feature>
<dbReference type="GO" id="GO:0006355">
    <property type="term" value="P:regulation of DNA-templated transcription"/>
    <property type="evidence" value="ECO:0007669"/>
    <property type="project" value="InterPro"/>
</dbReference>
<dbReference type="Pfam" id="PF13185">
    <property type="entry name" value="GAF_2"/>
    <property type="match status" value="1"/>
</dbReference>
<dbReference type="InterPro" id="IPR029016">
    <property type="entry name" value="GAF-like_dom_sf"/>
</dbReference>
<dbReference type="Pfam" id="PF00512">
    <property type="entry name" value="HisKA"/>
    <property type="match status" value="1"/>
</dbReference>
<proteinExistence type="predicted"/>
<dbReference type="EMBL" id="CP032096">
    <property type="protein sequence ID" value="QBZ84115.1"/>
    <property type="molecule type" value="Genomic_DNA"/>
</dbReference>
<evidence type="ECO:0000259" key="10">
    <source>
        <dbReference type="PROSITE" id="PS50112"/>
    </source>
</evidence>
<dbReference type="Pfam" id="PF02518">
    <property type="entry name" value="HATPase_c"/>
    <property type="match status" value="1"/>
</dbReference>
<evidence type="ECO:0000313" key="12">
    <source>
        <dbReference type="EMBL" id="QBZ84115.1"/>
    </source>
</evidence>
<evidence type="ECO:0000256" key="1">
    <source>
        <dbReference type="ARBA" id="ARBA00000085"/>
    </source>
</evidence>
<feature type="domain" description="Histidine kinase" evidence="8">
    <location>
        <begin position="584"/>
        <end position="800"/>
    </location>
</feature>
<dbReference type="Gene3D" id="3.30.450.40">
    <property type="match status" value="1"/>
</dbReference>
<dbReference type="PROSITE" id="PS50113">
    <property type="entry name" value="PAC"/>
    <property type="match status" value="1"/>
</dbReference>
<dbReference type="PROSITE" id="PS50112">
    <property type="entry name" value="PAS"/>
    <property type="match status" value="1"/>
</dbReference>
<dbReference type="Gene3D" id="3.40.50.2300">
    <property type="match status" value="1"/>
</dbReference>
<dbReference type="PROSITE" id="PS50109">
    <property type="entry name" value="HIS_KIN"/>
    <property type="match status" value="1"/>
</dbReference>
<dbReference type="Pfam" id="PF00072">
    <property type="entry name" value="Response_reg"/>
    <property type="match status" value="1"/>
</dbReference>
<dbReference type="PANTHER" id="PTHR43047">
    <property type="entry name" value="TWO-COMPONENT HISTIDINE PROTEIN KINASE"/>
    <property type="match status" value="1"/>
</dbReference>
<evidence type="ECO:0000256" key="4">
    <source>
        <dbReference type="ARBA" id="ARBA00022679"/>
    </source>
</evidence>
<protein>
    <recommendedName>
        <fullName evidence="2">histidine kinase</fullName>
        <ecNumber evidence="2">2.7.13.3</ecNumber>
    </recommendedName>
</protein>
<dbReference type="OrthoDB" id="9792854at2"/>
<dbReference type="GO" id="GO:0005886">
    <property type="term" value="C:plasma membrane"/>
    <property type="evidence" value="ECO:0007669"/>
    <property type="project" value="TreeGrafter"/>
</dbReference>
<keyword evidence="7" id="KW-1133">Transmembrane helix</keyword>
<feature type="domain" description="PAS" evidence="10">
    <location>
        <begin position="251"/>
        <end position="320"/>
    </location>
</feature>
<dbReference type="CDD" id="cd00130">
    <property type="entry name" value="PAS"/>
    <property type="match status" value="1"/>
</dbReference>
<keyword evidence="13" id="KW-1185">Reference proteome</keyword>
<dbReference type="GO" id="GO:0000155">
    <property type="term" value="F:phosphorelay sensor kinase activity"/>
    <property type="evidence" value="ECO:0007669"/>
    <property type="project" value="InterPro"/>
</dbReference>
<evidence type="ECO:0000256" key="6">
    <source>
        <dbReference type="PROSITE-ProRule" id="PRU00169"/>
    </source>
</evidence>
<evidence type="ECO:0000259" key="8">
    <source>
        <dbReference type="PROSITE" id="PS50109"/>
    </source>
</evidence>
<dbReference type="PRINTS" id="PR00344">
    <property type="entry name" value="BCTRLSENSOR"/>
</dbReference>
<feature type="transmembrane region" description="Helical" evidence="7">
    <location>
        <begin position="12"/>
        <end position="32"/>
    </location>
</feature>
<dbReference type="InterPro" id="IPR003018">
    <property type="entry name" value="GAF"/>
</dbReference>
<dbReference type="SUPFAM" id="SSF55785">
    <property type="entry name" value="PYP-like sensor domain (PAS domain)"/>
    <property type="match status" value="1"/>
</dbReference>
<dbReference type="SMART" id="SM00388">
    <property type="entry name" value="HisKA"/>
    <property type="match status" value="1"/>
</dbReference>
<dbReference type="Gene3D" id="3.30.565.10">
    <property type="entry name" value="Histidine kinase-like ATPase, C-terminal domain"/>
    <property type="match status" value="1"/>
</dbReference>
<dbReference type="SUPFAM" id="SSF52172">
    <property type="entry name" value="CheY-like"/>
    <property type="match status" value="1"/>
</dbReference>
<keyword evidence="7" id="KW-0812">Transmembrane</keyword>
<evidence type="ECO:0000313" key="13">
    <source>
        <dbReference type="Proteomes" id="UP000296201"/>
    </source>
</evidence>
<evidence type="ECO:0000256" key="2">
    <source>
        <dbReference type="ARBA" id="ARBA00012438"/>
    </source>
</evidence>
<organism evidence="12 13">
    <name type="scientific">Hydrogenovibrio crunogenus</name>
    <dbReference type="NCBI Taxonomy" id="39765"/>
    <lineage>
        <taxon>Bacteria</taxon>
        <taxon>Pseudomonadati</taxon>
        <taxon>Pseudomonadota</taxon>
        <taxon>Gammaproteobacteria</taxon>
        <taxon>Thiotrichales</taxon>
        <taxon>Piscirickettsiaceae</taxon>
        <taxon>Hydrogenovibrio</taxon>
    </lineage>
</organism>
<dbReference type="InterPro" id="IPR005467">
    <property type="entry name" value="His_kinase_dom"/>
</dbReference>
<keyword evidence="3 6" id="KW-0597">Phosphoprotein</keyword>
<dbReference type="PROSITE" id="PS50110">
    <property type="entry name" value="RESPONSE_REGULATORY"/>
    <property type="match status" value="1"/>
</dbReference>
<dbReference type="Proteomes" id="UP000296201">
    <property type="component" value="Chromosome"/>
</dbReference>
<evidence type="ECO:0000256" key="7">
    <source>
        <dbReference type="SAM" id="Phobius"/>
    </source>
</evidence>
<dbReference type="GO" id="GO:0009927">
    <property type="term" value="F:histidine phosphotransfer kinase activity"/>
    <property type="evidence" value="ECO:0007669"/>
    <property type="project" value="TreeGrafter"/>
</dbReference>
<evidence type="ECO:0000259" key="9">
    <source>
        <dbReference type="PROSITE" id="PS50110"/>
    </source>
</evidence>
<keyword evidence="5" id="KW-0418">Kinase</keyword>
<dbReference type="NCBIfam" id="TIGR00229">
    <property type="entry name" value="sensory_box"/>
    <property type="match status" value="1"/>
</dbReference>
<feature type="transmembrane region" description="Helical" evidence="7">
    <location>
        <begin position="198"/>
        <end position="218"/>
    </location>
</feature>
<evidence type="ECO:0000256" key="3">
    <source>
        <dbReference type="ARBA" id="ARBA00022553"/>
    </source>
</evidence>
<dbReference type="SUPFAM" id="SSF55781">
    <property type="entry name" value="GAF domain-like"/>
    <property type="match status" value="1"/>
</dbReference>
<dbReference type="InterPro" id="IPR013767">
    <property type="entry name" value="PAS_fold"/>
</dbReference>
<dbReference type="Gene3D" id="3.30.450.20">
    <property type="entry name" value="PAS domain"/>
    <property type="match status" value="1"/>
</dbReference>
<dbReference type="SUPFAM" id="SSF55874">
    <property type="entry name" value="ATPase domain of HSP90 chaperone/DNA topoisomerase II/histidine kinase"/>
    <property type="match status" value="1"/>
</dbReference>
<dbReference type="InterPro" id="IPR001789">
    <property type="entry name" value="Sig_transdc_resp-reg_receiver"/>
</dbReference>
<dbReference type="InterPro" id="IPR035965">
    <property type="entry name" value="PAS-like_dom_sf"/>
</dbReference>
<dbReference type="Gene3D" id="1.10.287.130">
    <property type="match status" value="1"/>
</dbReference>
<dbReference type="PANTHER" id="PTHR43047:SF72">
    <property type="entry name" value="OSMOSENSING HISTIDINE PROTEIN KINASE SLN1"/>
    <property type="match status" value="1"/>
</dbReference>
<sequence length="948" mass="107351">MIKKTLLKFYEWPLVIAFSATLIAVYGLYQVFEQGNQQERQSWGQLSIERNKLETLTKIYDLRTQLKLLLKDAVVHDDKAEQREIFNKISQIRHKIVEESARIRRLADQKEELKILVEHNQILEKGLPKQFYYQSLLLDFDAIQEAKEVLYTEVIPTQDYADGLLSSFHLLVGHSIERLQQEHLAKKTERNKNFKQQVWLVIILVLVISILVISLVSYSKRRLQSYTVELEQEVKSRTFQLTEAKNELQNSLADLESILHAAPDGILKTNKDGRIMEVNPAMEKLFGYSAKELIGNNVAMLMPRAYRKYHTEIIHNLNANSFDRTSLMGQDGRVKGLHKEGGIFPIEAAIGPIKDSNQDGFTIIIRDITNNIHIEYKLKKQKELLETLWKATNLFMVYKDLSEVADYLLGRILKLTKSDYGFIGEVLQDADGRSYLKTHALTNIAWNKETRKFYDENAPEGLEFRNLNTLFGHAITTQRVVISNDPKQDARSGGLPEGHPDLNAFLGVPVFYGSKLVGMYGLANRPEGYDDEMVEFLASFTQNYGALIYVKRMLSQQEEMHEEILKERNEAEKASQAKSQFLSSMSHELRTPLNAVLGFAQLLDMDENLTADQKDNIYEIVKAGNHLLDLINDVLDLAKIESGNVDLSIEPVGLKEVLEECRNLMLPVAENKGISLDIPALSELYVRADRVRLKQILLNLLSNAVKYNDDHGQVWVECALQSENTLRISVKDNGVGVPEGKQSELFQPFNRLGQEGGGIEGTGVGLSITKTLIELMGGEIGYQANKPKGSCFFVELHIDSCHPFEADFDQTLVIDSDQEGALGKTILYIEDNPANLKLVSHVLAKRDHTHLITAHEPQLGIELAKANKPDLILLDINMPGMSGYEVLEVFKKDSEVSQVPVVAITANAMSHDIRRGKRAGFDDYLTKPLDVENFLNVVERYLTRTEAK</sequence>
<dbReference type="SMART" id="SM00065">
    <property type="entry name" value="GAF"/>
    <property type="match status" value="1"/>
</dbReference>
<keyword evidence="7" id="KW-0472">Membrane</keyword>
<reference evidence="12 13" key="1">
    <citation type="submission" date="2018-08" db="EMBL/GenBank/DDBJ databases">
        <title>Horizontal acquisition of hydrogen conversion ability and other habitat adaptations in Hydrogenovibrio crunogenus strains.</title>
        <authorList>
            <person name="Gonnella G."/>
            <person name="Adam N."/>
            <person name="Perner M."/>
        </authorList>
    </citation>
    <scope>NUCLEOTIDE SEQUENCE [LARGE SCALE GENOMIC DNA]</scope>
    <source>
        <strain evidence="12 13">SP-41</strain>
    </source>
</reference>
<comment type="catalytic activity">
    <reaction evidence="1">
        <text>ATP + protein L-histidine = ADP + protein N-phospho-L-histidine.</text>
        <dbReference type="EC" id="2.7.13.3"/>
    </reaction>
</comment>
<dbReference type="InterPro" id="IPR003661">
    <property type="entry name" value="HisK_dim/P_dom"/>
</dbReference>
<keyword evidence="4 12" id="KW-0808">Transferase</keyword>
<dbReference type="InterPro" id="IPR036890">
    <property type="entry name" value="HATPase_C_sf"/>
</dbReference>
<evidence type="ECO:0000259" key="11">
    <source>
        <dbReference type="PROSITE" id="PS50113"/>
    </source>
</evidence>
<dbReference type="SUPFAM" id="SSF47384">
    <property type="entry name" value="Homodimeric domain of signal transducing histidine kinase"/>
    <property type="match status" value="1"/>
</dbReference>
<dbReference type="InterPro" id="IPR011006">
    <property type="entry name" value="CheY-like_superfamily"/>
</dbReference>
<feature type="domain" description="PAC" evidence="11">
    <location>
        <begin position="330"/>
        <end position="380"/>
    </location>
</feature>
<dbReference type="SMART" id="SM00387">
    <property type="entry name" value="HATPase_c"/>
    <property type="match status" value="1"/>
</dbReference>
<dbReference type="InterPro" id="IPR000700">
    <property type="entry name" value="PAS-assoc_C"/>
</dbReference>
<dbReference type="InterPro" id="IPR036097">
    <property type="entry name" value="HisK_dim/P_sf"/>
</dbReference>
<feature type="modified residue" description="4-aspartylphosphate" evidence="6">
    <location>
        <position position="875"/>
    </location>
</feature>
<gene>
    <name evidence="12" type="primary">arcB</name>
    <name evidence="12" type="ORF">GHNINEIG_02190</name>
</gene>
<dbReference type="RefSeq" id="WP_135796677.1">
    <property type="nucleotide sequence ID" value="NZ_CP032096.1"/>
</dbReference>
<dbReference type="SMART" id="SM00448">
    <property type="entry name" value="REC"/>
    <property type="match status" value="1"/>
</dbReference>
<dbReference type="AlphaFoldDB" id="A0A4P7P2L8"/>
<dbReference type="InterPro" id="IPR003594">
    <property type="entry name" value="HATPase_dom"/>
</dbReference>
<name>A0A4P7P2L8_9GAMM</name>
<dbReference type="InterPro" id="IPR004358">
    <property type="entry name" value="Sig_transdc_His_kin-like_C"/>
</dbReference>
<dbReference type="SMART" id="SM00091">
    <property type="entry name" value="PAS"/>
    <property type="match status" value="1"/>
</dbReference>
<dbReference type="EC" id="2.7.13.3" evidence="2"/>
<dbReference type="InterPro" id="IPR000014">
    <property type="entry name" value="PAS"/>
</dbReference>